<dbReference type="Pfam" id="PF12705">
    <property type="entry name" value="PDDEXK_1"/>
    <property type="match status" value="1"/>
</dbReference>
<evidence type="ECO:0000256" key="9">
    <source>
        <dbReference type="ARBA" id="ARBA00022842"/>
    </source>
</evidence>
<dbReference type="AlphaFoldDB" id="A0A1M5J4K3"/>
<evidence type="ECO:0000256" key="8">
    <source>
        <dbReference type="ARBA" id="ARBA00022840"/>
    </source>
</evidence>
<comment type="function">
    <text evidence="15">A helicase/nuclease that prepares dsDNA breaks (DSB) for recombinational DNA repair. Binds to DSBs and unwinds DNA via a highly rapid and processive ATP-dependent bidirectional helicase activity. Unwinds dsDNA until it encounters a Chi (crossover hotspot instigator) sequence from the 3' direction. Cuts ssDNA a few nucleotides 3' to the Chi site. The properties and activities of the enzyme are changed at Chi. The Chi-altered holoenzyme produces a long 3'-ssDNA overhang and facilitates RecA-binding to the ssDNA for homologous DNA recombination and repair. Holoenzyme degrades any linearized DNA that is unable to undergo homologous recombination. In the holoenzyme this subunit contributes ATPase, 3'-5' helicase, exonuclease activity and loads RecA onto ssDNA.</text>
</comment>
<evidence type="ECO:0000259" key="18">
    <source>
        <dbReference type="PROSITE" id="PS51217"/>
    </source>
</evidence>
<evidence type="ECO:0000256" key="12">
    <source>
        <dbReference type="ARBA" id="ARBA00023235"/>
    </source>
</evidence>
<dbReference type="Proteomes" id="UP000184368">
    <property type="component" value="Unassembled WGS sequence"/>
</dbReference>
<feature type="domain" description="UvrD-like helicase ATP-binding" evidence="17">
    <location>
        <begin position="4"/>
        <end position="441"/>
    </location>
</feature>
<comment type="catalytic activity">
    <reaction evidence="14 15">
        <text>ATP + H2O = ADP + phosphate + H(+)</text>
        <dbReference type="Rhea" id="RHEA:13065"/>
        <dbReference type="ChEBI" id="CHEBI:15377"/>
        <dbReference type="ChEBI" id="CHEBI:15378"/>
        <dbReference type="ChEBI" id="CHEBI:30616"/>
        <dbReference type="ChEBI" id="CHEBI:43474"/>
        <dbReference type="ChEBI" id="CHEBI:456216"/>
        <dbReference type="EC" id="5.6.2.4"/>
    </reaction>
</comment>
<dbReference type="GO" id="GO:0005829">
    <property type="term" value="C:cytosol"/>
    <property type="evidence" value="ECO:0007669"/>
    <property type="project" value="TreeGrafter"/>
</dbReference>
<keyword evidence="7 15" id="KW-0269">Exonuclease</keyword>
<keyword evidence="9 15" id="KW-0460">Magnesium</keyword>
<dbReference type="InterPro" id="IPR000212">
    <property type="entry name" value="DNA_helicase_UvrD/REP"/>
</dbReference>
<dbReference type="EC" id="3.1.11.5" evidence="15"/>
<dbReference type="Pfam" id="PF00580">
    <property type="entry name" value="UvrD-helicase"/>
    <property type="match status" value="1"/>
</dbReference>
<dbReference type="InterPro" id="IPR038726">
    <property type="entry name" value="PDDEXK_AddAB-type"/>
</dbReference>
<dbReference type="GO" id="GO:0005524">
    <property type="term" value="F:ATP binding"/>
    <property type="evidence" value="ECO:0007669"/>
    <property type="project" value="UniProtKB-UniRule"/>
</dbReference>
<dbReference type="GO" id="GO:0043138">
    <property type="term" value="F:3'-5' DNA helicase activity"/>
    <property type="evidence" value="ECO:0007669"/>
    <property type="project" value="UniProtKB-UniRule"/>
</dbReference>
<dbReference type="OrthoDB" id="9810135at2"/>
<evidence type="ECO:0000313" key="19">
    <source>
        <dbReference type="EMBL" id="SHG35494.1"/>
    </source>
</evidence>
<dbReference type="EC" id="5.6.2.4" evidence="15"/>
<comment type="subunit">
    <text evidence="15">Heterotrimer of RecB, RecC and RecD. All subunits contribute to DNA-binding. Interacts with RecA.</text>
</comment>
<keyword evidence="2 15" id="KW-0479">Metal-binding</keyword>
<dbReference type="GO" id="GO:0003677">
    <property type="term" value="F:DNA binding"/>
    <property type="evidence" value="ECO:0007669"/>
    <property type="project" value="UniProtKB-UniRule"/>
</dbReference>
<evidence type="ECO:0000256" key="14">
    <source>
        <dbReference type="ARBA" id="ARBA00048988"/>
    </source>
</evidence>
<feature type="region of interest" description="Nuclease activity, interacts with RecD and RecA" evidence="15">
    <location>
        <begin position="870"/>
        <end position="1154"/>
    </location>
</feature>
<dbReference type="Gene3D" id="1.10.3170.10">
    <property type="entry name" value="Recbcd, chain B, domain 2"/>
    <property type="match status" value="1"/>
</dbReference>
<evidence type="ECO:0000256" key="13">
    <source>
        <dbReference type="ARBA" id="ARBA00034617"/>
    </source>
</evidence>
<dbReference type="InterPro" id="IPR011604">
    <property type="entry name" value="PDDEXK-like_dom_sf"/>
</dbReference>
<evidence type="ECO:0000256" key="10">
    <source>
        <dbReference type="ARBA" id="ARBA00023125"/>
    </source>
</evidence>
<gene>
    <name evidence="15" type="primary">recB</name>
    <name evidence="19" type="ORF">SAMN05444008_1285</name>
</gene>
<dbReference type="Pfam" id="PF13361">
    <property type="entry name" value="UvrD_C"/>
    <property type="match status" value="2"/>
</dbReference>
<dbReference type="SUPFAM" id="SSF52980">
    <property type="entry name" value="Restriction endonuclease-like"/>
    <property type="match status" value="1"/>
</dbReference>
<proteinExistence type="inferred from homology"/>
<keyword evidence="12 15" id="KW-0413">Isomerase</keyword>
<reference evidence="19 20" key="1">
    <citation type="submission" date="2016-11" db="EMBL/GenBank/DDBJ databases">
        <authorList>
            <person name="Jaros S."/>
            <person name="Januszkiewicz K."/>
            <person name="Wedrychowicz H."/>
        </authorList>
    </citation>
    <scope>NUCLEOTIDE SEQUENCE [LARGE SCALE GENOMIC DNA]</scope>
    <source>
        <strain evidence="19 20">DSM 26897</strain>
    </source>
</reference>
<feature type="binding site" evidence="16">
    <location>
        <begin position="25"/>
        <end position="32"/>
    </location>
    <ligand>
        <name>ATP</name>
        <dbReference type="ChEBI" id="CHEBI:30616"/>
    </ligand>
</feature>
<comment type="catalytic activity">
    <reaction evidence="13 15">
        <text>Couples ATP hydrolysis with the unwinding of duplex DNA by translocating in the 3'-5' direction.</text>
        <dbReference type="EC" id="5.6.2.4"/>
    </reaction>
</comment>
<dbReference type="InterPro" id="IPR011335">
    <property type="entry name" value="Restrct_endonuc-II-like"/>
</dbReference>
<dbReference type="PROSITE" id="PS51217">
    <property type="entry name" value="UVRD_HELICASE_CTER"/>
    <property type="match status" value="1"/>
</dbReference>
<comment type="domain">
    <text evidence="15">The N-terminal DNA-binding domain is a ssDNA-dependent ATPase and has ATP-dependent 3'-5' helicase function. This domain interacts with RecC.</text>
</comment>
<keyword evidence="5 15" id="KW-0378">Hydrolase</keyword>
<dbReference type="Gene3D" id="1.10.486.10">
    <property type="entry name" value="PCRA, domain 4"/>
    <property type="match status" value="1"/>
</dbReference>
<dbReference type="Gene3D" id="3.40.50.300">
    <property type="entry name" value="P-loop containing nucleotide triphosphate hydrolases"/>
    <property type="match status" value="2"/>
</dbReference>
<keyword evidence="20" id="KW-1185">Reference proteome</keyword>
<feature type="binding site" evidence="15">
    <location>
        <position position="1029"/>
    </location>
    <ligand>
        <name>Mg(2+)</name>
        <dbReference type="ChEBI" id="CHEBI:18420"/>
    </ligand>
</feature>
<dbReference type="PANTHER" id="PTHR11070:SF23">
    <property type="entry name" value="RECBCD ENZYME SUBUNIT RECB"/>
    <property type="match status" value="1"/>
</dbReference>
<evidence type="ECO:0000256" key="1">
    <source>
        <dbReference type="ARBA" id="ARBA00022722"/>
    </source>
</evidence>
<feature type="domain" description="UvrD-like helicase C-terminal" evidence="18">
    <location>
        <begin position="465"/>
        <end position="727"/>
    </location>
</feature>
<dbReference type="GO" id="GO:0016887">
    <property type="term" value="F:ATP hydrolysis activity"/>
    <property type="evidence" value="ECO:0007669"/>
    <property type="project" value="RHEA"/>
</dbReference>
<protein>
    <recommendedName>
        <fullName evidence="15">RecBCD enzyme subunit RecB</fullName>
        <ecNumber evidence="15">3.1.11.5</ecNumber>
        <ecNumber evidence="15">5.6.2.4</ecNumber>
    </recommendedName>
    <alternativeName>
        <fullName evidence="15">DNA 3'-5' helicase subunit RecB</fullName>
    </alternativeName>
    <alternativeName>
        <fullName evidence="15">Exonuclease V subunit RecB</fullName>
        <shortName evidence="15">ExoV subunit RecB</shortName>
    </alternativeName>
    <alternativeName>
        <fullName evidence="15">Helicase/nuclease RecBCD subunit RecB</fullName>
    </alternativeName>
</protein>
<comment type="catalytic activity">
    <reaction evidence="15">
        <text>Exonucleolytic cleavage (in the presence of ATP) in either 5'- to 3'- or 3'- to 5'-direction to yield 5'-phosphooligonucleotides.</text>
        <dbReference type="EC" id="3.1.11.5"/>
    </reaction>
</comment>
<dbReference type="SUPFAM" id="SSF52540">
    <property type="entry name" value="P-loop containing nucleoside triphosphate hydrolases"/>
    <property type="match status" value="1"/>
</dbReference>
<dbReference type="InterPro" id="IPR027417">
    <property type="entry name" value="P-loop_NTPase"/>
</dbReference>
<dbReference type="EMBL" id="FQUO01000028">
    <property type="protein sequence ID" value="SHG35494.1"/>
    <property type="molecule type" value="Genomic_DNA"/>
</dbReference>
<dbReference type="GO" id="GO:0008854">
    <property type="term" value="F:exodeoxyribonuclease V activity"/>
    <property type="evidence" value="ECO:0007669"/>
    <property type="project" value="UniProtKB-EC"/>
</dbReference>
<feature type="binding site" evidence="15">
    <location>
        <position position="918"/>
    </location>
    <ligand>
        <name>Mg(2+)</name>
        <dbReference type="ChEBI" id="CHEBI:18420"/>
    </ligand>
</feature>
<dbReference type="Gene3D" id="3.90.320.10">
    <property type="match status" value="1"/>
</dbReference>
<dbReference type="STRING" id="1302690.BUE76_05685"/>
<keyword evidence="1 15" id="KW-0540">Nuclease</keyword>
<keyword evidence="10 15" id="KW-0238">DNA-binding</keyword>
<sequence>MSQQINYKPFDAATVPLQGSNLIEASAGTGKTYSIAILVLRLVLEQQLSVKEILMVTFTKAAVAELEERIRLFVRKAYKAAQGERIDDVLIEQLVAAAMEREPQAAVQRRLWTAVLLLDETSVLTIHSFCQITLSEFAFETGQVFGATLQQDSSRLLQEAVQECWRKHITTLPIPLLMALRQAGFAQSSLLQVLKEHLAGKRYKAFDVSRCYAFDDTHHQQWLSDLGELQKAHRNLVQCLEDKIADRKEALTQVCQKKAPARSLLPLLEKPAQFLQTIVAKRATVKYITELFADLLEEWDLCVVEEERYLEARQRVFDDLCCLAIQEARKHIDAAKQKQHLLTFDDLIGNLHAALVQRENLPLETALRNKYKAVFIDEFQDTDRQQYEVFEKAFGKDTLLFYIGDPKQSIYAWRKADIFTYFKARATVDAVYDMDRNFRSAAAMIEAMNQVFLPQPRFDTFYFKDESSAIDYHPVRSPEPNGKGILLEGKAPSVPISISEHKNKESLYDGVTGQVVALLTEGHFAVEKKDKAPRAVTPSDIGILVRTRKQAAEIRDRLQHYGIPAITVGDEKVLQSEEAVQLLYLLQAIEEPTLAHISRALLTSFTGVPASSLLQLDEEVATTLFRSYRTSWEQYGVYKALMDLAAYFNIRARLLQTPNGERILTNLVHLTELLHRVQTRNRLSPLELIAWLKRGVEGMEVEGDEYEQRIESDEEAVKIVTIHKSKGLEYNIVLAPHLDLLADEPHIDFVSYRHPDDGSYIGCEKRRLNETERAWVLRQTEQENRRLFYVALTRAVYKCFIFRSTAAYHKGSTLEAFLEGGPCWSPALVQLHTPPVVPEGYRYRLQAVPKTALAPLTAGSAVHFVLKEAAWVRSSFTGLALQKAGHVAKPSGAEHSNDYDRFMFQELEKGVRTGNMLHALLEVVDFTRDTRWEQQVQGVVQQFAPSKADLYQPMLLQMLQELLQVPLTVGDTSFSLSEVALNQRLHEFEFDMRVPLFSPVQLNILSGEGIQVQVKNLPKREGLLNGIMDLFFAYEGRYYILDWKSNYLGDRVSDYGPEQLAAAMNEHNYHLQYLLYTLAAVRYLRSRLGDAFDYERDFGGVIYLFVRGVRKEGGQGIFTTRPTKTQLQTLEQILCAAQAPLVQGVLIDAMEPVA</sequence>
<feature type="binding site" evidence="15">
    <location>
        <position position="1042"/>
    </location>
    <ligand>
        <name>Mg(2+)</name>
        <dbReference type="ChEBI" id="CHEBI:18420"/>
    </ligand>
</feature>
<keyword evidence="11 15" id="KW-0234">DNA repair</keyword>
<comment type="domain">
    <text evidence="15">The C-terminal domain has nuclease activity and interacts with RecD. It interacts with RecA, facilitating its loading onto ssDNA.</text>
</comment>
<dbReference type="PANTHER" id="PTHR11070">
    <property type="entry name" value="UVRD / RECB / PCRA DNA HELICASE FAMILY MEMBER"/>
    <property type="match status" value="1"/>
</dbReference>
<dbReference type="GO" id="GO:0000287">
    <property type="term" value="F:magnesium ion binding"/>
    <property type="evidence" value="ECO:0007669"/>
    <property type="project" value="UniProtKB-UniRule"/>
</dbReference>
<comment type="miscellaneous">
    <text evidence="15">In the RecBCD complex, RecB has a slow 3'-5' helicase, an exonuclease activity and loads RecA onto ssDNA, RecD has a fast 5'-3' helicase activity, while RecC stimulates the ATPase and processivity of the RecB helicase and contributes to recognition of the Chi site.</text>
</comment>
<dbReference type="InterPro" id="IPR014017">
    <property type="entry name" value="DNA_helicase_UvrD-like_C"/>
</dbReference>
<keyword evidence="6 15" id="KW-0347">Helicase</keyword>
<feature type="region of interest" description="DNA-binding and helicase activity, interacts with RecC" evidence="15">
    <location>
        <begin position="1"/>
        <end position="849"/>
    </location>
</feature>
<evidence type="ECO:0000256" key="4">
    <source>
        <dbReference type="ARBA" id="ARBA00022763"/>
    </source>
</evidence>
<evidence type="ECO:0000256" key="7">
    <source>
        <dbReference type="ARBA" id="ARBA00022839"/>
    </source>
</evidence>
<comment type="similarity">
    <text evidence="15">Belongs to the helicase family. UvrD subfamily.</text>
</comment>
<evidence type="ECO:0000256" key="15">
    <source>
        <dbReference type="HAMAP-Rule" id="MF_01485"/>
    </source>
</evidence>
<evidence type="ECO:0000256" key="5">
    <source>
        <dbReference type="ARBA" id="ARBA00022801"/>
    </source>
</evidence>
<evidence type="ECO:0000256" key="11">
    <source>
        <dbReference type="ARBA" id="ARBA00023204"/>
    </source>
</evidence>
<comment type="cofactor">
    <cofactor evidence="15">
        <name>Mg(2+)</name>
        <dbReference type="ChEBI" id="CHEBI:18420"/>
    </cofactor>
    <text evidence="15">Binds 1 Mg(2+) ion per subunit.</text>
</comment>
<evidence type="ECO:0000256" key="2">
    <source>
        <dbReference type="ARBA" id="ARBA00022723"/>
    </source>
</evidence>
<dbReference type="InterPro" id="IPR004586">
    <property type="entry name" value="RecB"/>
</dbReference>
<organism evidence="19 20">
    <name type="scientific">Cnuella takakiae</name>
    <dbReference type="NCBI Taxonomy" id="1302690"/>
    <lineage>
        <taxon>Bacteria</taxon>
        <taxon>Pseudomonadati</taxon>
        <taxon>Bacteroidota</taxon>
        <taxon>Chitinophagia</taxon>
        <taxon>Chitinophagales</taxon>
        <taxon>Chitinophagaceae</taxon>
        <taxon>Cnuella</taxon>
    </lineage>
</organism>
<accession>A0A1M5J4K3</accession>
<evidence type="ECO:0000256" key="3">
    <source>
        <dbReference type="ARBA" id="ARBA00022741"/>
    </source>
</evidence>
<dbReference type="PROSITE" id="PS51198">
    <property type="entry name" value="UVRD_HELICASE_ATP_BIND"/>
    <property type="match status" value="1"/>
</dbReference>
<dbReference type="HAMAP" id="MF_01485">
    <property type="entry name" value="RecB"/>
    <property type="match status" value="1"/>
</dbReference>
<keyword evidence="4 15" id="KW-0227">DNA damage</keyword>
<feature type="active site" description="For nuclease activity" evidence="15">
    <location>
        <position position="1042"/>
    </location>
</feature>
<dbReference type="GO" id="GO:0009338">
    <property type="term" value="C:exodeoxyribonuclease V complex"/>
    <property type="evidence" value="ECO:0007669"/>
    <property type="project" value="TreeGrafter"/>
</dbReference>
<dbReference type="CDD" id="cd22352">
    <property type="entry name" value="RecB_C-like"/>
    <property type="match status" value="1"/>
</dbReference>
<dbReference type="GO" id="GO:0000724">
    <property type="term" value="P:double-strand break repair via homologous recombination"/>
    <property type="evidence" value="ECO:0007669"/>
    <property type="project" value="UniProtKB-UniRule"/>
</dbReference>
<evidence type="ECO:0000256" key="16">
    <source>
        <dbReference type="PROSITE-ProRule" id="PRU00560"/>
    </source>
</evidence>
<dbReference type="InterPro" id="IPR014016">
    <property type="entry name" value="UvrD-like_ATP-bd"/>
</dbReference>
<name>A0A1M5J4K3_9BACT</name>
<evidence type="ECO:0000256" key="6">
    <source>
        <dbReference type="ARBA" id="ARBA00022806"/>
    </source>
</evidence>
<dbReference type="RefSeq" id="WP_073048618.1">
    <property type="nucleotide sequence ID" value="NZ_FQUO01000028.1"/>
</dbReference>
<keyword evidence="3 15" id="KW-0547">Nucleotide-binding</keyword>
<evidence type="ECO:0000259" key="17">
    <source>
        <dbReference type="PROSITE" id="PS51198"/>
    </source>
</evidence>
<evidence type="ECO:0000313" key="20">
    <source>
        <dbReference type="Proteomes" id="UP000184368"/>
    </source>
</evidence>
<keyword evidence="8 15" id="KW-0067">ATP-binding</keyword>